<feature type="region of interest" description="Disordered" evidence="1">
    <location>
        <begin position="73"/>
        <end position="102"/>
    </location>
</feature>
<keyword evidence="2" id="KW-1133">Transmembrane helix</keyword>
<evidence type="ECO:0000256" key="1">
    <source>
        <dbReference type="SAM" id="MobiDB-lite"/>
    </source>
</evidence>
<proteinExistence type="predicted"/>
<evidence type="ECO:0000256" key="2">
    <source>
        <dbReference type="SAM" id="Phobius"/>
    </source>
</evidence>
<comment type="caution">
    <text evidence="3">The sequence shown here is derived from an EMBL/GenBank/DDBJ whole genome shotgun (WGS) entry which is preliminary data.</text>
</comment>
<feature type="compositionally biased region" description="Pro residues" evidence="1">
    <location>
        <begin position="81"/>
        <end position="91"/>
    </location>
</feature>
<name>A0ABP3NEC5_SACER</name>
<feature type="transmembrane region" description="Helical" evidence="2">
    <location>
        <begin position="41"/>
        <end position="64"/>
    </location>
</feature>
<keyword evidence="2" id="KW-0812">Transmembrane</keyword>
<keyword evidence="2" id="KW-0472">Membrane</keyword>
<accession>A0ABP3NEC5</accession>
<keyword evidence="4" id="KW-1185">Reference proteome</keyword>
<reference evidence="4" key="1">
    <citation type="journal article" date="2019" name="Int. J. Syst. Evol. Microbiol.">
        <title>The Global Catalogue of Microorganisms (GCM) 10K type strain sequencing project: providing services to taxonomists for standard genome sequencing and annotation.</title>
        <authorList>
            <consortium name="The Broad Institute Genomics Platform"/>
            <consortium name="The Broad Institute Genome Sequencing Center for Infectious Disease"/>
            <person name="Wu L."/>
            <person name="Ma J."/>
        </authorList>
    </citation>
    <scope>NUCLEOTIDE SEQUENCE [LARGE SCALE GENOMIC DNA]</scope>
    <source>
        <strain evidence="4">JCM 10303</strain>
    </source>
</reference>
<evidence type="ECO:0008006" key="5">
    <source>
        <dbReference type="Google" id="ProtNLM"/>
    </source>
</evidence>
<sequence>MDERKLEELFREAVPSAPPASFDEGDVVRGSRRITARRRMAAAGGGVAAAAVLFAGVGFGTGLFTPGEQNTVASLRESDPKPPAQPAPPTNGPIVMSDPGTRSACGAPDAWLADALVGALPEAAGRAAVSASGPCPSGSRSAAFELAEGASTGNVSVIVSPASSVGAEQAEPTEVRRPDGTEQVVRKAVSGQVLVVRSDPDGATEAPFAERLVAIADGLAGRL</sequence>
<dbReference type="RefSeq" id="WP_009948777.1">
    <property type="nucleotide sequence ID" value="NZ_BAAAGS010000034.1"/>
</dbReference>
<protein>
    <recommendedName>
        <fullName evidence="5">DUF5642 domain-containing protein</fullName>
    </recommendedName>
</protein>
<dbReference type="EMBL" id="BAAAGS010000034">
    <property type="protein sequence ID" value="GAA0542011.1"/>
    <property type="molecule type" value="Genomic_DNA"/>
</dbReference>
<gene>
    <name evidence="3" type="ORF">GCM10009533_46310</name>
</gene>
<organism evidence="3 4">
    <name type="scientific">Saccharopolyspora erythraea</name>
    <name type="common">Streptomyces erythraeus</name>
    <dbReference type="NCBI Taxonomy" id="1836"/>
    <lineage>
        <taxon>Bacteria</taxon>
        <taxon>Bacillati</taxon>
        <taxon>Actinomycetota</taxon>
        <taxon>Actinomycetes</taxon>
        <taxon>Pseudonocardiales</taxon>
        <taxon>Pseudonocardiaceae</taxon>
        <taxon>Saccharopolyspora</taxon>
    </lineage>
</organism>
<evidence type="ECO:0000313" key="4">
    <source>
        <dbReference type="Proteomes" id="UP001500729"/>
    </source>
</evidence>
<feature type="region of interest" description="Disordered" evidence="1">
    <location>
        <begin position="164"/>
        <end position="184"/>
    </location>
</feature>
<evidence type="ECO:0000313" key="3">
    <source>
        <dbReference type="EMBL" id="GAA0542011.1"/>
    </source>
</evidence>
<dbReference type="Proteomes" id="UP001500729">
    <property type="component" value="Unassembled WGS sequence"/>
</dbReference>